<dbReference type="CDD" id="cd06261">
    <property type="entry name" value="TM_PBP2"/>
    <property type="match status" value="1"/>
</dbReference>
<feature type="transmembrane region" description="Helical" evidence="7">
    <location>
        <begin position="277"/>
        <end position="303"/>
    </location>
</feature>
<comment type="caution">
    <text evidence="9">The sequence shown here is derived from an EMBL/GenBank/DDBJ whole genome shotgun (WGS) entry which is preliminary data.</text>
</comment>
<dbReference type="InterPro" id="IPR045621">
    <property type="entry name" value="BPD_transp_1_N"/>
</dbReference>
<keyword evidence="10" id="KW-1185">Reference proteome</keyword>
<evidence type="ECO:0000256" key="7">
    <source>
        <dbReference type="RuleBase" id="RU363032"/>
    </source>
</evidence>
<sequence>MPRYLLARVGQAVLVLWAAFTITFLILYALPGDAVSLLLGEDGENNLTAEQLDAVRVQYGLDLPLYQQYLNRLGGLLTGDLGMSYASNRPVADLIAEAIPQTAQIAFAGLALGVTLGAAIAIAATYTRFAWLSRLLTAIPPLGVAVPSFWLGLMLLQVVSFRYGLLPAMGNEGLASVVLPAVTLAIPNAATVAQLLNKGLESTLGQPYIETARAKGASRRRVHLRHALRNAALPTLTLAGLMVGGVLGGSVVTETVFSRAGLGRLTATSVSARDVPTVLGIVVIAAALYVVVNLIVDLVYPLVDPRVVTARRRTPIGRATAAIPTPEGAST</sequence>
<evidence type="ECO:0000256" key="5">
    <source>
        <dbReference type="ARBA" id="ARBA00022989"/>
    </source>
</evidence>
<name>A0A7M4DF26_9MICO</name>
<comment type="subcellular location">
    <subcellularLocation>
        <location evidence="1 7">Cell membrane</location>
        <topology evidence="1 7">Multi-pass membrane protein</topology>
    </subcellularLocation>
</comment>
<feature type="transmembrane region" description="Helical" evidence="7">
    <location>
        <begin position="12"/>
        <end position="30"/>
    </location>
</feature>
<dbReference type="GO" id="GO:0005886">
    <property type="term" value="C:plasma membrane"/>
    <property type="evidence" value="ECO:0007669"/>
    <property type="project" value="UniProtKB-SubCell"/>
</dbReference>
<feature type="transmembrane region" description="Helical" evidence="7">
    <location>
        <begin position="105"/>
        <end position="126"/>
    </location>
</feature>
<feature type="domain" description="ABC transmembrane type-1" evidence="8">
    <location>
        <begin position="99"/>
        <end position="300"/>
    </location>
</feature>
<evidence type="ECO:0000256" key="1">
    <source>
        <dbReference type="ARBA" id="ARBA00004651"/>
    </source>
</evidence>
<dbReference type="AlphaFoldDB" id="A0A7M4DF26"/>
<keyword evidence="5 7" id="KW-1133">Transmembrane helix</keyword>
<keyword evidence="4 7" id="KW-0812">Transmembrane</keyword>
<feature type="transmembrane region" description="Helical" evidence="7">
    <location>
        <begin position="173"/>
        <end position="196"/>
    </location>
</feature>
<gene>
    <name evidence="9" type="primary">gsiC_2</name>
    <name evidence="9" type="ORF">HALOF300_00717</name>
</gene>
<dbReference type="EMBL" id="CACRYJ010000011">
    <property type="protein sequence ID" value="VZO35519.1"/>
    <property type="molecule type" value="Genomic_DNA"/>
</dbReference>
<accession>A0A7M4DF26</accession>
<evidence type="ECO:0000256" key="2">
    <source>
        <dbReference type="ARBA" id="ARBA00022448"/>
    </source>
</evidence>
<dbReference type="InterPro" id="IPR000515">
    <property type="entry name" value="MetI-like"/>
</dbReference>
<evidence type="ECO:0000313" key="9">
    <source>
        <dbReference type="EMBL" id="VZO35519.1"/>
    </source>
</evidence>
<dbReference type="Proteomes" id="UP000419743">
    <property type="component" value="Unassembled WGS sequence"/>
</dbReference>
<evidence type="ECO:0000259" key="8">
    <source>
        <dbReference type="PROSITE" id="PS50928"/>
    </source>
</evidence>
<proteinExistence type="inferred from homology"/>
<dbReference type="SUPFAM" id="SSF161098">
    <property type="entry name" value="MetI-like"/>
    <property type="match status" value="1"/>
</dbReference>
<dbReference type="Pfam" id="PF00528">
    <property type="entry name" value="BPD_transp_1"/>
    <property type="match status" value="1"/>
</dbReference>
<feature type="transmembrane region" description="Helical" evidence="7">
    <location>
        <begin position="231"/>
        <end position="257"/>
    </location>
</feature>
<dbReference type="PANTHER" id="PTHR43163:SF6">
    <property type="entry name" value="DIPEPTIDE TRANSPORT SYSTEM PERMEASE PROTEIN DPPB-RELATED"/>
    <property type="match status" value="1"/>
</dbReference>
<dbReference type="GO" id="GO:0055085">
    <property type="term" value="P:transmembrane transport"/>
    <property type="evidence" value="ECO:0007669"/>
    <property type="project" value="InterPro"/>
</dbReference>
<keyword evidence="2 7" id="KW-0813">Transport</keyword>
<dbReference type="PROSITE" id="PS50928">
    <property type="entry name" value="ABC_TM1"/>
    <property type="match status" value="1"/>
</dbReference>
<organism evidence="9 10">
    <name type="scientific">Occultella aeris</name>
    <dbReference type="NCBI Taxonomy" id="2761496"/>
    <lineage>
        <taxon>Bacteria</taxon>
        <taxon>Bacillati</taxon>
        <taxon>Actinomycetota</taxon>
        <taxon>Actinomycetes</taxon>
        <taxon>Micrococcales</taxon>
        <taxon>Ruaniaceae</taxon>
        <taxon>Occultella</taxon>
    </lineage>
</organism>
<feature type="transmembrane region" description="Helical" evidence="7">
    <location>
        <begin position="138"/>
        <end position="161"/>
    </location>
</feature>
<protein>
    <submittedName>
        <fullName evidence="9">Glutathione transport system permease protein GsiC</fullName>
    </submittedName>
</protein>
<evidence type="ECO:0000256" key="4">
    <source>
        <dbReference type="ARBA" id="ARBA00022692"/>
    </source>
</evidence>
<comment type="similarity">
    <text evidence="7">Belongs to the binding-protein-dependent transport system permease family.</text>
</comment>
<reference evidence="9 10" key="1">
    <citation type="submission" date="2019-11" db="EMBL/GenBank/DDBJ databases">
        <authorList>
            <person name="Criscuolo A."/>
        </authorList>
    </citation>
    <scope>NUCLEOTIDE SEQUENCE [LARGE SCALE GENOMIC DNA]</scope>
    <source>
        <strain evidence="9">CIP111667</strain>
    </source>
</reference>
<evidence type="ECO:0000256" key="6">
    <source>
        <dbReference type="ARBA" id="ARBA00023136"/>
    </source>
</evidence>
<dbReference type="PANTHER" id="PTHR43163">
    <property type="entry name" value="DIPEPTIDE TRANSPORT SYSTEM PERMEASE PROTEIN DPPB-RELATED"/>
    <property type="match status" value="1"/>
</dbReference>
<keyword evidence="3" id="KW-1003">Cell membrane</keyword>
<dbReference type="Pfam" id="PF19300">
    <property type="entry name" value="BPD_transp_1_N"/>
    <property type="match status" value="1"/>
</dbReference>
<evidence type="ECO:0000256" key="3">
    <source>
        <dbReference type="ARBA" id="ARBA00022475"/>
    </source>
</evidence>
<dbReference type="RefSeq" id="WP_156739330.1">
    <property type="nucleotide sequence ID" value="NZ_CACRYJ010000011.1"/>
</dbReference>
<dbReference type="InterPro" id="IPR035906">
    <property type="entry name" value="MetI-like_sf"/>
</dbReference>
<evidence type="ECO:0000313" key="10">
    <source>
        <dbReference type="Proteomes" id="UP000419743"/>
    </source>
</evidence>
<keyword evidence="6 7" id="KW-0472">Membrane</keyword>
<dbReference type="Gene3D" id="1.10.3720.10">
    <property type="entry name" value="MetI-like"/>
    <property type="match status" value="1"/>
</dbReference>